<sequence>MNSNKFFSVSRFYLLLRNDLLINYKKYLLTIVGGFILGFIFMRMYMPSYIYSSTTYKFDASRYRDLFSMCLVGLGAFVGSGFSELSSKIKTSNYLLMPASTFEKFLCQFVLRVLAGTVIFLAIFWIDVHLARIAALRHIEYSNGQLAGPEKYSFIEKFHYSMFLIKNNYPIVKNWRLFEGIGMILIIFSSGMFLFSVKIFFRKLGLIKTGIALVAAIFLIVFLMVGVSYLFYPETKGFNVANIGYFLSNGYINEEIFLYSIAYLAPLFLLPLGYFKLKEKQL</sequence>
<proteinExistence type="predicted"/>
<evidence type="ECO:0000313" key="3">
    <source>
        <dbReference type="Proteomes" id="UP000008718"/>
    </source>
</evidence>
<dbReference type="KEGG" id="ppn:Palpr_1783"/>
<dbReference type="Proteomes" id="UP000008718">
    <property type="component" value="Chromosome"/>
</dbReference>
<feature type="transmembrane region" description="Helical" evidence="1">
    <location>
        <begin position="180"/>
        <end position="201"/>
    </location>
</feature>
<feature type="transmembrane region" description="Helical" evidence="1">
    <location>
        <begin position="213"/>
        <end position="232"/>
    </location>
</feature>
<dbReference type="AlphaFoldDB" id="E4T5C8"/>
<keyword evidence="1" id="KW-0472">Membrane</keyword>
<keyword evidence="1" id="KW-1133">Transmembrane helix</keyword>
<reference evidence="2 3" key="2">
    <citation type="journal article" date="2011" name="Stand. Genomic Sci.">
        <title>Complete genome sequence of Paludibacter propionicigenes type strain (WB4).</title>
        <authorList>
            <person name="Gronow S."/>
            <person name="Munk C."/>
            <person name="Lapidus A."/>
            <person name="Nolan M."/>
            <person name="Lucas S."/>
            <person name="Hammon N."/>
            <person name="Deshpande S."/>
            <person name="Cheng J.F."/>
            <person name="Tapia R."/>
            <person name="Han C."/>
            <person name="Goodwin L."/>
            <person name="Pitluck S."/>
            <person name="Liolios K."/>
            <person name="Ivanova N."/>
            <person name="Mavromatis K."/>
            <person name="Mikhailova N."/>
            <person name="Pati A."/>
            <person name="Chen A."/>
            <person name="Palaniappan K."/>
            <person name="Land M."/>
            <person name="Hauser L."/>
            <person name="Chang Y.J."/>
            <person name="Jeffries C.D."/>
            <person name="Brambilla E."/>
            <person name="Rohde M."/>
            <person name="Goker M."/>
            <person name="Detter J.C."/>
            <person name="Woyke T."/>
            <person name="Bristow J."/>
            <person name="Eisen J.A."/>
            <person name="Markowitz V."/>
            <person name="Hugenholtz P."/>
            <person name="Kyrpides N.C."/>
            <person name="Klenk H.P."/>
        </authorList>
    </citation>
    <scope>NUCLEOTIDE SEQUENCE [LARGE SCALE GENOMIC DNA]</scope>
    <source>
        <strain evidence="3">DSM 17365 / JCM 13257 / WB4</strain>
    </source>
</reference>
<feature type="transmembrane region" description="Helical" evidence="1">
    <location>
        <begin position="27"/>
        <end position="46"/>
    </location>
</feature>
<evidence type="ECO:0000313" key="2">
    <source>
        <dbReference type="EMBL" id="ADQ79922.1"/>
    </source>
</evidence>
<protein>
    <recommendedName>
        <fullName evidence="4">Transmembrane protein</fullName>
    </recommendedName>
</protein>
<gene>
    <name evidence="2" type="ordered locus">Palpr_1783</name>
</gene>
<organism evidence="2 3">
    <name type="scientific">Paludibacter propionicigenes (strain DSM 17365 / JCM 13257 / WB4)</name>
    <dbReference type="NCBI Taxonomy" id="694427"/>
    <lineage>
        <taxon>Bacteria</taxon>
        <taxon>Pseudomonadati</taxon>
        <taxon>Bacteroidota</taxon>
        <taxon>Bacteroidia</taxon>
        <taxon>Bacteroidales</taxon>
        <taxon>Paludibacteraceae</taxon>
        <taxon>Paludibacter</taxon>
    </lineage>
</organism>
<name>E4T5C8_PALPW</name>
<keyword evidence="1" id="KW-0812">Transmembrane</keyword>
<feature type="transmembrane region" description="Helical" evidence="1">
    <location>
        <begin position="66"/>
        <end position="85"/>
    </location>
</feature>
<reference key="1">
    <citation type="submission" date="2010-11" db="EMBL/GenBank/DDBJ databases">
        <title>The complete genome of Paludibacter propionicigenes DSM 17365.</title>
        <authorList>
            <consortium name="US DOE Joint Genome Institute (JGI-PGF)"/>
            <person name="Lucas S."/>
            <person name="Copeland A."/>
            <person name="Lapidus A."/>
            <person name="Bruce D."/>
            <person name="Goodwin L."/>
            <person name="Pitluck S."/>
            <person name="Kyrpides N."/>
            <person name="Mavromatis K."/>
            <person name="Ivanova N."/>
            <person name="Munk A.C."/>
            <person name="Brettin T."/>
            <person name="Detter J.C."/>
            <person name="Han C."/>
            <person name="Tapia R."/>
            <person name="Land M."/>
            <person name="Hauser L."/>
            <person name="Markowitz V."/>
            <person name="Cheng J.-F."/>
            <person name="Hugenholtz P."/>
            <person name="Woyke T."/>
            <person name="Wu D."/>
            <person name="Gronow S."/>
            <person name="Wellnitz S."/>
            <person name="Brambilla E."/>
            <person name="Klenk H.-P."/>
            <person name="Eisen J.A."/>
        </authorList>
    </citation>
    <scope>NUCLEOTIDE SEQUENCE</scope>
    <source>
        <strain>WB4</strain>
    </source>
</reference>
<dbReference type="STRING" id="694427.Palpr_1783"/>
<feature type="transmembrane region" description="Helical" evidence="1">
    <location>
        <begin position="256"/>
        <end position="275"/>
    </location>
</feature>
<dbReference type="HOGENOM" id="CLU_986394_0_0_10"/>
<accession>E4T5C8</accession>
<feature type="transmembrane region" description="Helical" evidence="1">
    <location>
        <begin position="105"/>
        <end position="126"/>
    </location>
</feature>
<keyword evidence="3" id="KW-1185">Reference proteome</keyword>
<dbReference type="eggNOG" id="ENOG503366Q">
    <property type="taxonomic scope" value="Bacteria"/>
</dbReference>
<evidence type="ECO:0000256" key="1">
    <source>
        <dbReference type="SAM" id="Phobius"/>
    </source>
</evidence>
<evidence type="ECO:0008006" key="4">
    <source>
        <dbReference type="Google" id="ProtNLM"/>
    </source>
</evidence>
<dbReference type="EMBL" id="CP002345">
    <property type="protein sequence ID" value="ADQ79922.1"/>
    <property type="molecule type" value="Genomic_DNA"/>
</dbReference>